<organism evidence="2 3">
    <name type="scientific">Acer saccharum</name>
    <name type="common">Sugar maple</name>
    <dbReference type="NCBI Taxonomy" id="4024"/>
    <lineage>
        <taxon>Eukaryota</taxon>
        <taxon>Viridiplantae</taxon>
        <taxon>Streptophyta</taxon>
        <taxon>Embryophyta</taxon>
        <taxon>Tracheophyta</taxon>
        <taxon>Spermatophyta</taxon>
        <taxon>Magnoliopsida</taxon>
        <taxon>eudicotyledons</taxon>
        <taxon>Gunneridae</taxon>
        <taxon>Pentapetalae</taxon>
        <taxon>rosids</taxon>
        <taxon>malvids</taxon>
        <taxon>Sapindales</taxon>
        <taxon>Sapindaceae</taxon>
        <taxon>Hippocastanoideae</taxon>
        <taxon>Acereae</taxon>
        <taxon>Acer</taxon>
    </lineage>
</organism>
<protein>
    <submittedName>
        <fullName evidence="2">Uncharacterized protein</fullName>
    </submittedName>
</protein>
<keyword evidence="3" id="KW-1185">Reference proteome</keyword>
<evidence type="ECO:0000313" key="2">
    <source>
        <dbReference type="EMBL" id="KAK0604227.1"/>
    </source>
</evidence>
<proteinExistence type="predicted"/>
<dbReference type="InterPro" id="IPR032675">
    <property type="entry name" value="LRR_dom_sf"/>
</dbReference>
<dbReference type="Gene3D" id="3.80.10.10">
    <property type="entry name" value="Ribonuclease Inhibitor"/>
    <property type="match status" value="1"/>
</dbReference>
<evidence type="ECO:0000313" key="3">
    <source>
        <dbReference type="Proteomes" id="UP001168877"/>
    </source>
</evidence>
<dbReference type="EMBL" id="JAUESC010000002">
    <property type="protein sequence ID" value="KAK0604227.1"/>
    <property type="molecule type" value="Genomic_DNA"/>
</dbReference>
<name>A0AA39W5E0_ACESA</name>
<keyword evidence="1" id="KW-0611">Plant defense</keyword>
<dbReference type="PANTHER" id="PTHR36766:SF3">
    <property type="entry name" value="RPW8 DOMAIN-CONTAINING PROTEIN"/>
    <property type="match status" value="1"/>
</dbReference>
<sequence length="236" mass="26598">MVLTVVGKLLCGEPAAVWQSKVKEWDKGESNFISGTELLVCLQSSLNALDDEVKECYLDLGSFPRNQRILMNALIDMWIELHNWVEDGLSAITYLHKFSDRNLINLIITRYAAFKNSNFQISDAFPNLLEFEIDYCNDLEELPVGLCDIVSLKKLSITNCHKLSTLPEGIGKLVNLEELRLACCSGLSELPEMVTELSKLKLLDISDCTNLFHSLHQTVSGHHSNTHISHTYQTND</sequence>
<dbReference type="AlphaFoldDB" id="A0AA39W5E0"/>
<dbReference type="SUPFAM" id="SSF52047">
    <property type="entry name" value="RNI-like"/>
    <property type="match status" value="1"/>
</dbReference>
<dbReference type="GO" id="GO:0006952">
    <property type="term" value="P:defense response"/>
    <property type="evidence" value="ECO:0007669"/>
    <property type="project" value="UniProtKB-KW"/>
</dbReference>
<reference evidence="2" key="1">
    <citation type="journal article" date="2022" name="Plant J.">
        <title>Strategies of tolerance reflected in two North American maple genomes.</title>
        <authorList>
            <person name="McEvoy S.L."/>
            <person name="Sezen U.U."/>
            <person name="Trouern-Trend A."/>
            <person name="McMahon S.M."/>
            <person name="Schaberg P.G."/>
            <person name="Yang J."/>
            <person name="Wegrzyn J.L."/>
            <person name="Swenson N.G."/>
        </authorList>
    </citation>
    <scope>NUCLEOTIDE SEQUENCE</scope>
    <source>
        <strain evidence="2">NS2018</strain>
    </source>
</reference>
<evidence type="ECO:0000256" key="1">
    <source>
        <dbReference type="ARBA" id="ARBA00022821"/>
    </source>
</evidence>
<comment type="caution">
    <text evidence="2">The sequence shown here is derived from an EMBL/GenBank/DDBJ whole genome shotgun (WGS) entry which is preliminary data.</text>
</comment>
<reference evidence="2" key="2">
    <citation type="submission" date="2023-06" db="EMBL/GenBank/DDBJ databases">
        <authorList>
            <person name="Swenson N.G."/>
            <person name="Wegrzyn J.L."/>
            <person name="Mcevoy S.L."/>
        </authorList>
    </citation>
    <scope>NUCLEOTIDE SEQUENCE</scope>
    <source>
        <strain evidence="2">NS2018</strain>
        <tissue evidence="2">Leaf</tissue>
    </source>
</reference>
<dbReference type="PANTHER" id="PTHR36766">
    <property type="entry name" value="PLANT BROAD-SPECTRUM MILDEW RESISTANCE PROTEIN RPW8"/>
    <property type="match status" value="1"/>
</dbReference>
<dbReference type="Proteomes" id="UP001168877">
    <property type="component" value="Unassembled WGS sequence"/>
</dbReference>
<accession>A0AA39W5E0</accession>
<gene>
    <name evidence="2" type="ORF">LWI29_013371</name>
</gene>